<dbReference type="Pfam" id="PF20308">
    <property type="entry name" value="TPR-S"/>
    <property type="match status" value="1"/>
</dbReference>
<feature type="domain" description="Peptidase C14 caspase" evidence="1">
    <location>
        <begin position="12"/>
        <end position="264"/>
    </location>
</feature>
<gene>
    <name evidence="3" type="ORF">BST86_05010</name>
</gene>
<evidence type="ECO:0000259" key="1">
    <source>
        <dbReference type="Pfam" id="PF00656"/>
    </source>
</evidence>
<dbReference type="AlphaFoldDB" id="A0A2S9WSN8"/>
<dbReference type="Proteomes" id="UP000239532">
    <property type="component" value="Unassembled WGS sequence"/>
</dbReference>
<protein>
    <submittedName>
        <fullName evidence="3">Uncharacterized protein</fullName>
    </submittedName>
</protein>
<organism evidence="3 4">
    <name type="scientific">Nonlabens agnitus</name>
    <dbReference type="NCBI Taxonomy" id="870484"/>
    <lineage>
        <taxon>Bacteria</taxon>
        <taxon>Pseudomonadati</taxon>
        <taxon>Bacteroidota</taxon>
        <taxon>Flavobacteriia</taxon>
        <taxon>Flavobacteriales</taxon>
        <taxon>Flavobacteriaceae</taxon>
        <taxon>Nonlabens</taxon>
    </lineage>
</organism>
<dbReference type="EMBL" id="MQUC01000003">
    <property type="protein sequence ID" value="PRP66498.1"/>
    <property type="molecule type" value="Genomic_DNA"/>
</dbReference>
<evidence type="ECO:0000313" key="3">
    <source>
        <dbReference type="EMBL" id="PRP66498.1"/>
    </source>
</evidence>
<accession>A0A2S9WSN8</accession>
<dbReference type="InterPro" id="IPR011600">
    <property type="entry name" value="Pept_C14_caspase"/>
</dbReference>
<dbReference type="Gene3D" id="3.40.50.1820">
    <property type="entry name" value="alpha/beta hydrolase"/>
    <property type="match status" value="1"/>
</dbReference>
<dbReference type="GO" id="GO:0006508">
    <property type="term" value="P:proteolysis"/>
    <property type="evidence" value="ECO:0007669"/>
    <property type="project" value="InterPro"/>
</dbReference>
<proteinExistence type="predicted"/>
<dbReference type="PANTHER" id="PTHR22576">
    <property type="entry name" value="MUCOSA ASSOCIATED LYMPHOID TISSUE LYMPHOMA TRANSLOCATION PROTEIN 1/PARACASPASE"/>
    <property type="match status" value="1"/>
</dbReference>
<dbReference type="Gene3D" id="3.40.50.1460">
    <property type="match status" value="1"/>
</dbReference>
<dbReference type="Pfam" id="PF00656">
    <property type="entry name" value="Peptidase_C14"/>
    <property type="match status" value="1"/>
</dbReference>
<dbReference type="RefSeq" id="WP_105982325.1">
    <property type="nucleotide sequence ID" value="NZ_MQUC01000003.1"/>
</dbReference>
<dbReference type="InterPro" id="IPR029058">
    <property type="entry name" value="AB_hydrolase_fold"/>
</dbReference>
<dbReference type="InterPro" id="IPR007751">
    <property type="entry name" value="DUF676_lipase-like"/>
</dbReference>
<evidence type="ECO:0000259" key="2">
    <source>
        <dbReference type="Pfam" id="PF05057"/>
    </source>
</evidence>
<sequence>MSSSTSNLDNAYALLIGVGKDLPASARDAEAIANLLSDPDKVGYKPENIQLLVEKQATRKGILDAFDTLIDKTDEDSSVLLFYSGHGGTYTDNDIQEWEHDGKDLKPEEENETHYFWVPNDYNGRKYRDTWVLATELKEKLASLKTRRLILVLDCCHAGGMTKSSPGIGKASLKDRLTNPEGMIHKMDDGRGMSILSSCRAEERSWIIPKDAENSLFTECLLEVLEGKHHPDFKEPYVRMTDVINHVMRKVPEVKSVQRPFVTLQMFDNFILSKNILKDIQETVKQYTESKGTEKEATGEVLSKFRENHGVNAAVFVHGFSGEAHKSFGEVPKLLAQDSDMDGWDLFPLGFSQNNMPEMGHDIWASSLDLQKLADNIASGIRHKFEDYKRVALVGHSLGGLAIQMAMLQLKPEERSIISHIILMATPNKGILAKDNKEVEKRHQNLFSTGTFIQNLRKEWNASFSTPDFTLKNAVGTDDNLVGTENSFGVFDVSSDVLVAGDHFSMVQPEDTDHDGYQLICKTLTDNTFSNKYTNKEEINLLLGDYEAVVRELWPDRKNLGNKGTRNLIFALEGLDRLDDAIDFAESQANENESLYFLGLLAGRVKRRFLKYNKEKDGDRSFDLYKKAFDMAVDENNIEKQYFLAINLAFMSIVHHQDRAEMTKYATLSRKRAQEDPFESIWKAATIAEASIYLADFSTAKEQYTIAAAEAGPREKISMHANACLAYTTLTRKTNDEFVRFLNGVFLN</sequence>
<dbReference type="OrthoDB" id="596779at2"/>
<dbReference type="InterPro" id="IPR046880">
    <property type="entry name" value="TPR-S"/>
</dbReference>
<dbReference type="Pfam" id="PF05057">
    <property type="entry name" value="DUF676"/>
    <property type="match status" value="1"/>
</dbReference>
<dbReference type="PANTHER" id="PTHR22576:SF37">
    <property type="entry name" value="MUCOSA-ASSOCIATED LYMPHOID TISSUE LYMPHOMA TRANSLOCATION PROTEIN 1"/>
    <property type="match status" value="1"/>
</dbReference>
<evidence type="ECO:0000313" key="4">
    <source>
        <dbReference type="Proteomes" id="UP000239532"/>
    </source>
</evidence>
<comment type="caution">
    <text evidence="3">The sequence shown here is derived from an EMBL/GenBank/DDBJ whole genome shotgun (WGS) entry which is preliminary data.</text>
</comment>
<dbReference type="InterPro" id="IPR052039">
    <property type="entry name" value="Caspase-related_regulators"/>
</dbReference>
<feature type="domain" description="DUF676" evidence="2">
    <location>
        <begin position="314"/>
        <end position="436"/>
    </location>
</feature>
<dbReference type="GO" id="GO:0004197">
    <property type="term" value="F:cysteine-type endopeptidase activity"/>
    <property type="evidence" value="ECO:0007669"/>
    <property type="project" value="InterPro"/>
</dbReference>
<dbReference type="SUPFAM" id="SSF53474">
    <property type="entry name" value="alpha/beta-Hydrolases"/>
    <property type="match status" value="1"/>
</dbReference>
<reference evidence="3 4" key="1">
    <citation type="submission" date="2016-11" db="EMBL/GenBank/DDBJ databases">
        <title>Trade-off between light-utilization and light-protection in marine flavobacteria.</title>
        <authorList>
            <person name="Kumagai Y."/>
        </authorList>
    </citation>
    <scope>NUCLEOTIDE SEQUENCE [LARGE SCALE GENOMIC DNA]</scope>
    <source>
        <strain evidence="3 4">JCM 17109</strain>
    </source>
</reference>
<keyword evidence="4" id="KW-1185">Reference proteome</keyword>
<name>A0A2S9WSN8_9FLAO</name>